<proteinExistence type="predicted"/>
<accession>A0A9D4FQF6</accession>
<reference evidence="1" key="1">
    <citation type="journal article" date="2019" name="bioRxiv">
        <title>The Genome of the Zebra Mussel, Dreissena polymorpha: A Resource for Invasive Species Research.</title>
        <authorList>
            <person name="McCartney M.A."/>
            <person name="Auch B."/>
            <person name="Kono T."/>
            <person name="Mallez S."/>
            <person name="Zhang Y."/>
            <person name="Obille A."/>
            <person name="Becker A."/>
            <person name="Abrahante J.E."/>
            <person name="Garbe J."/>
            <person name="Badalamenti J.P."/>
            <person name="Herman A."/>
            <person name="Mangelson H."/>
            <person name="Liachko I."/>
            <person name="Sullivan S."/>
            <person name="Sone E.D."/>
            <person name="Koren S."/>
            <person name="Silverstein K.A.T."/>
            <person name="Beckman K.B."/>
            <person name="Gohl D.M."/>
        </authorList>
    </citation>
    <scope>NUCLEOTIDE SEQUENCE</scope>
    <source>
        <strain evidence="1">Duluth1</strain>
        <tissue evidence="1">Whole animal</tissue>
    </source>
</reference>
<comment type="caution">
    <text evidence="1">The sequence shown here is derived from an EMBL/GenBank/DDBJ whole genome shotgun (WGS) entry which is preliminary data.</text>
</comment>
<name>A0A9D4FQF6_DREPO</name>
<evidence type="ECO:0000313" key="2">
    <source>
        <dbReference type="Proteomes" id="UP000828390"/>
    </source>
</evidence>
<sequence length="114" mass="12094">MHGYRCTATACQPCVQMKDAALSAILVVYHAIASDGLACVPTTEKALSATLEESLATAAVSQQCSKVNTELSAQWIWCHSQFGGHPRVEMSDEALSGILHGYRITSAATGHRSS</sequence>
<dbReference type="Proteomes" id="UP000828390">
    <property type="component" value="Unassembled WGS sequence"/>
</dbReference>
<dbReference type="AlphaFoldDB" id="A0A9D4FQF6"/>
<dbReference type="EMBL" id="JAIWYP010000007">
    <property type="protein sequence ID" value="KAH3802602.1"/>
    <property type="molecule type" value="Genomic_DNA"/>
</dbReference>
<gene>
    <name evidence="1" type="ORF">DPMN_156280</name>
</gene>
<protein>
    <submittedName>
        <fullName evidence="1">Uncharacterized protein</fullName>
    </submittedName>
</protein>
<reference evidence="1" key="2">
    <citation type="submission" date="2020-11" db="EMBL/GenBank/DDBJ databases">
        <authorList>
            <person name="McCartney M.A."/>
            <person name="Auch B."/>
            <person name="Kono T."/>
            <person name="Mallez S."/>
            <person name="Becker A."/>
            <person name="Gohl D.M."/>
            <person name="Silverstein K.A.T."/>
            <person name="Koren S."/>
            <person name="Bechman K.B."/>
            <person name="Herman A."/>
            <person name="Abrahante J.E."/>
            <person name="Garbe J."/>
        </authorList>
    </citation>
    <scope>NUCLEOTIDE SEQUENCE</scope>
    <source>
        <strain evidence="1">Duluth1</strain>
        <tissue evidence="1">Whole animal</tissue>
    </source>
</reference>
<keyword evidence="2" id="KW-1185">Reference proteome</keyword>
<evidence type="ECO:0000313" key="1">
    <source>
        <dbReference type="EMBL" id="KAH3802602.1"/>
    </source>
</evidence>
<organism evidence="1 2">
    <name type="scientific">Dreissena polymorpha</name>
    <name type="common">Zebra mussel</name>
    <name type="synonym">Mytilus polymorpha</name>
    <dbReference type="NCBI Taxonomy" id="45954"/>
    <lineage>
        <taxon>Eukaryota</taxon>
        <taxon>Metazoa</taxon>
        <taxon>Spiralia</taxon>
        <taxon>Lophotrochozoa</taxon>
        <taxon>Mollusca</taxon>
        <taxon>Bivalvia</taxon>
        <taxon>Autobranchia</taxon>
        <taxon>Heteroconchia</taxon>
        <taxon>Euheterodonta</taxon>
        <taxon>Imparidentia</taxon>
        <taxon>Neoheterodontei</taxon>
        <taxon>Myida</taxon>
        <taxon>Dreissenoidea</taxon>
        <taxon>Dreissenidae</taxon>
        <taxon>Dreissena</taxon>
    </lineage>
</organism>